<name>A0A512BZM0_9HYPH</name>
<sequence length="441" mass="50033">MSFHPTSRPPLGLSDKPGPDGFVPPPHWERSRAEFDAYNVGVAYSPDLPAAPAWWFGTAHEFWDRRYCLAYEAPPPGDCPIEQAIGWYVSHTLFMLPVHTTHQANPFLQSPAVHQPAGATHVSTNGDTGVPAIVDDPPHTRDDYDDIEDYAQYLRQSGFDLRDEHGKPVWVSIHGTGEQARLHRAINGDGKRQYQRTWEGYGQTQHLAGRDFTKLYNAVAFANCQGWVLNTFISISWSTVGITTDLLVEQAHRRFNERMRKWLLERGLPLAWVWVLERGNTYGLHSHIHVAVPKQHRRDFMQWAKKCVSHIPGRPLVNTEISKTVRFDCRSDRDVAGQWWRFPYYAKGVDPAVGFRDADDKHIWRLLNEVAGLTLKPQGLVKTKRAGVSRALDAKARRAFDAQYGLPPFALANGGKEPADLYTDEYLKWHDAQCILGTLNI</sequence>
<gene>
    <name evidence="2" type="ORF">MAE02_50980</name>
</gene>
<dbReference type="Proteomes" id="UP000321085">
    <property type="component" value="Unassembled WGS sequence"/>
</dbReference>
<comment type="caution">
    <text evidence="2">The sequence shown here is derived from an EMBL/GenBank/DDBJ whole genome shotgun (WGS) entry which is preliminary data.</text>
</comment>
<evidence type="ECO:0000313" key="2">
    <source>
        <dbReference type="EMBL" id="GEO17402.1"/>
    </source>
</evidence>
<organism evidence="2 3">
    <name type="scientific">Microvirga aerophila</name>
    <dbReference type="NCBI Taxonomy" id="670291"/>
    <lineage>
        <taxon>Bacteria</taxon>
        <taxon>Pseudomonadati</taxon>
        <taxon>Pseudomonadota</taxon>
        <taxon>Alphaproteobacteria</taxon>
        <taxon>Hyphomicrobiales</taxon>
        <taxon>Methylobacteriaceae</taxon>
        <taxon>Microvirga</taxon>
    </lineage>
</organism>
<evidence type="ECO:0000256" key="1">
    <source>
        <dbReference type="SAM" id="MobiDB-lite"/>
    </source>
</evidence>
<dbReference type="AlphaFoldDB" id="A0A512BZM0"/>
<evidence type="ECO:0000313" key="3">
    <source>
        <dbReference type="Proteomes" id="UP000321085"/>
    </source>
</evidence>
<reference evidence="2 3" key="1">
    <citation type="submission" date="2019-07" db="EMBL/GenBank/DDBJ databases">
        <title>Whole genome shotgun sequence of Microvirga aerophila NBRC 106136.</title>
        <authorList>
            <person name="Hosoyama A."/>
            <person name="Uohara A."/>
            <person name="Ohji S."/>
            <person name="Ichikawa N."/>
        </authorList>
    </citation>
    <scope>NUCLEOTIDE SEQUENCE [LARGE SCALE GENOMIC DNA]</scope>
    <source>
        <strain evidence="2 3">NBRC 106136</strain>
    </source>
</reference>
<protein>
    <submittedName>
        <fullName evidence="2">Uncharacterized protein</fullName>
    </submittedName>
</protein>
<proteinExistence type="predicted"/>
<accession>A0A512BZM0</accession>
<dbReference type="EMBL" id="BJYU01000103">
    <property type="protein sequence ID" value="GEO17402.1"/>
    <property type="molecule type" value="Genomic_DNA"/>
</dbReference>
<dbReference type="RefSeq" id="WP_147022406.1">
    <property type="nucleotide sequence ID" value="NZ_BJYU01000103.1"/>
</dbReference>
<keyword evidence="3" id="KW-1185">Reference proteome</keyword>
<feature type="region of interest" description="Disordered" evidence="1">
    <location>
        <begin position="1"/>
        <end position="26"/>
    </location>
</feature>